<keyword evidence="2" id="KW-0813">Transport</keyword>
<dbReference type="PANTHER" id="PTHR23517:SF2">
    <property type="entry name" value="MULTIDRUG RESISTANCE PROTEIN MDTH"/>
    <property type="match status" value="1"/>
</dbReference>
<dbReference type="AlphaFoldDB" id="A0A1Q9LKG6"/>
<dbReference type="Pfam" id="PF07690">
    <property type="entry name" value="MFS_1"/>
    <property type="match status" value="1"/>
</dbReference>
<evidence type="ECO:0000256" key="5">
    <source>
        <dbReference type="ARBA" id="ARBA00022989"/>
    </source>
</evidence>
<comment type="subcellular location">
    <subcellularLocation>
        <location evidence="1">Cell membrane</location>
        <topology evidence="1">Multi-pass membrane protein</topology>
    </subcellularLocation>
</comment>
<evidence type="ECO:0000256" key="3">
    <source>
        <dbReference type="ARBA" id="ARBA00022475"/>
    </source>
</evidence>
<dbReference type="SUPFAM" id="SSF103473">
    <property type="entry name" value="MFS general substrate transporter"/>
    <property type="match status" value="1"/>
</dbReference>
<dbReference type="EMBL" id="MKQR01000016">
    <property type="protein sequence ID" value="OLR92510.1"/>
    <property type="molecule type" value="Genomic_DNA"/>
</dbReference>
<feature type="transmembrane region" description="Helical" evidence="7">
    <location>
        <begin position="272"/>
        <end position="289"/>
    </location>
</feature>
<evidence type="ECO:0000313" key="8">
    <source>
        <dbReference type="EMBL" id="OLR92510.1"/>
    </source>
</evidence>
<protein>
    <recommendedName>
        <fullName evidence="10">Major facilitator superfamily (MFS) profile domain-containing protein</fullName>
    </recommendedName>
</protein>
<feature type="transmembrane region" description="Helical" evidence="7">
    <location>
        <begin position="41"/>
        <end position="67"/>
    </location>
</feature>
<keyword evidence="5 7" id="KW-1133">Transmembrane helix</keyword>
<dbReference type="InterPro" id="IPR036259">
    <property type="entry name" value="MFS_trans_sf"/>
</dbReference>
<dbReference type="STRING" id="1193682.BJP25_20800"/>
<evidence type="ECO:0000256" key="4">
    <source>
        <dbReference type="ARBA" id="ARBA00022692"/>
    </source>
</evidence>
<evidence type="ECO:0000256" key="6">
    <source>
        <dbReference type="ARBA" id="ARBA00023136"/>
    </source>
</evidence>
<dbReference type="InterPro" id="IPR050171">
    <property type="entry name" value="MFS_Transporters"/>
</dbReference>
<feature type="transmembrane region" description="Helical" evidence="7">
    <location>
        <begin position="137"/>
        <end position="160"/>
    </location>
</feature>
<feature type="transmembrane region" description="Helical" evidence="7">
    <location>
        <begin position="206"/>
        <end position="229"/>
    </location>
</feature>
<gene>
    <name evidence="8" type="ORF">BJP25_20800</name>
</gene>
<feature type="transmembrane region" description="Helical" evidence="7">
    <location>
        <begin position="241"/>
        <end position="260"/>
    </location>
</feature>
<evidence type="ECO:0000313" key="9">
    <source>
        <dbReference type="Proteomes" id="UP000186040"/>
    </source>
</evidence>
<evidence type="ECO:0000256" key="2">
    <source>
        <dbReference type="ARBA" id="ARBA00022448"/>
    </source>
</evidence>
<feature type="transmembrane region" description="Helical" evidence="7">
    <location>
        <begin position="360"/>
        <end position="382"/>
    </location>
</feature>
<keyword evidence="9" id="KW-1185">Reference proteome</keyword>
<feature type="transmembrane region" description="Helical" evidence="7">
    <location>
        <begin position="14"/>
        <end position="35"/>
    </location>
</feature>
<keyword evidence="3" id="KW-1003">Cell membrane</keyword>
<dbReference type="Gene3D" id="1.20.1250.20">
    <property type="entry name" value="MFS general substrate transporter like domains"/>
    <property type="match status" value="2"/>
</dbReference>
<evidence type="ECO:0000256" key="7">
    <source>
        <dbReference type="SAM" id="Phobius"/>
    </source>
</evidence>
<reference evidence="8 9" key="1">
    <citation type="submission" date="2016-10" db="EMBL/GenBank/DDBJ databases">
        <title>The Draft Genome Sequence of Actinokineospora bangkokensis 44EHWT reveals the biosynthetic pathway of antifungal compounds Thailandins with unusual extender unit butylmalonyl-CoA.</title>
        <authorList>
            <person name="Greule A."/>
            <person name="Intra B."/>
            <person name="Flemming S."/>
            <person name="Rommel M.G."/>
            <person name="Panbangred W."/>
            <person name="Bechthold A."/>
        </authorList>
    </citation>
    <scope>NUCLEOTIDE SEQUENCE [LARGE SCALE GENOMIC DNA]</scope>
    <source>
        <strain evidence="8 9">44EHW</strain>
    </source>
</reference>
<proteinExistence type="predicted"/>
<keyword evidence="6 7" id="KW-0472">Membrane</keyword>
<comment type="caution">
    <text evidence="8">The sequence shown here is derived from an EMBL/GenBank/DDBJ whole genome shotgun (WGS) entry which is preliminary data.</text>
</comment>
<accession>A0A1Q9LKG6</accession>
<evidence type="ECO:0008006" key="10">
    <source>
        <dbReference type="Google" id="ProtNLM"/>
    </source>
</evidence>
<dbReference type="GO" id="GO:0022857">
    <property type="term" value="F:transmembrane transporter activity"/>
    <property type="evidence" value="ECO:0007669"/>
    <property type="project" value="InterPro"/>
</dbReference>
<feature type="transmembrane region" description="Helical" evidence="7">
    <location>
        <begin position="105"/>
        <end position="125"/>
    </location>
</feature>
<dbReference type="OrthoDB" id="3356789at2"/>
<keyword evidence="4 7" id="KW-0812">Transmembrane</keyword>
<evidence type="ECO:0000256" key="1">
    <source>
        <dbReference type="ARBA" id="ARBA00004651"/>
    </source>
</evidence>
<dbReference type="Proteomes" id="UP000186040">
    <property type="component" value="Unassembled WGS sequence"/>
</dbReference>
<name>A0A1Q9LKG6_9PSEU</name>
<dbReference type="RefSeq" id="WP_075975653.1">
    <property type="nucleotide sequence ID" value="NZ_MKQR01000016.1"/>
</dbReference>
<feature type="transmembrane region" description="Helical" evidence="7">
    <location>
        <begin position="166"/>
        <end position="185"/>
    </location>
</feature>
<organism evidence="8 9">
    <name type="scientific">Actinokineospora bangkokensis</name>
    <dbReference type="NCBI Taxonomy" id="1193682"/>
    <lineage>
        <taxon>Bacteria</taxon>
        <taxon>Bacillati</taxon>
        <taxon>Actinomycetota</taxon>
        <taxon>Actinomycetes</taxon>
        <taxon>Pseudonocardiales</taxon>
        <taxon>Pseudonocardiaceae</taxon>
        <taxon>Actinokineospora</taxon>
    </lineage>
</organism>
<sequence length="396" mass="40921">MFAKLRQVSGVQRFLLASSFVTTLGSFAVLPYMSVLLERRLGFGLGAVGTVLAVTSFLQFAGCVAGAGVAEWAGLQRTLLVALVLHVLGFGGFLAGLHWPAATVAGLISISCGSALYLPAAKAYLVAGVDEERRPLLLSMSNSALNSGLALGPVVSGPFVLDRSGVVFGVVAALFAVMAVGHALLPREGPEAREGVGGQPWRVLSGIAVVPFSVTGLTIYLHMFFYYYLPVFTVPRVSSSFYGAVLMAHSIGLVVLQPLLAERVGRMRYSTAVLLGFGAMAAGMAVLATGGAAGIAAGTMVICAGEAVLFLKNDLEALGRSRRSSAVVFGQQRLAYGLGAFASSLLGGAGYAALDGAGRAPVFWLAVAAQCVVLPLVLLAAVRVDRVPRAEMVRGT</sequence>
<dbReference type="PANTHER" id="PTHR23517">
    <property type="entry name" value="RESISTANCE PROTEIN MDTM, PUTATIVE-RELATED-RELATED"/>
    <property type="match status" value="1"/>
</dbReference>
<dbReference type="InterPro" id="IPR011701">
    <property type="entry name" value="MFS"/>
</dbReference>
<feature type="transmembrane region" description="Helical" evidence="7">
    <location>
        <begin position="79"/>
        <end position="99"/>
    </location>
</feature>
<dbReference type="GO" id="GO:0005886">
    <property type="term" value="C:plasma membrane"/>
    <property type="evidence" value="ECO:0007669"/>
    <property type="project" value="UniProtKB-SubCell"/>
</dbReference>